<evidence type="ECO:0000313" key="2">
    <source>
        <dbReference type="EMBL" id="MCL1046575.1"/>
    </source>
</evidence>
<accession>A0ABT0KRU2</accession>
<keyword evidence="1" id="KW-1133">Transmembrane helix</keyword>
<protein>
    <submittedName>
        <fullName evidence="2">Uncharacterized protein</fullName>
    </submittedName>
</protein>
<feature type="transmembrane region" description="Helical" evidence="1">
    <location>
        <begin position="12"/>
        <end position="33"/>
    </location>
</feature>
<evidence type="ECO:0000313" key="3">
    <source>
        <dbReference type="Proteomes" id="UP001202134"/>
    </source>
</evidence>
<keyword evidence="1" id="KW-0812">Transmembrane</keyword>
<name>A0ABT0KRU2_9GAMM</name>
<sequence length="184" mass="20798">MANRLAQFLMTKLGRAVFILSSTVLFCISILILESFADSRQVSAFDCSTKIHAMTANDNIVINTPQISIHLSLTFNDEKIYLDYFSEQPESSREHLSLKGQLRELEIGKLLYQLDLDITDAKFISDNSSFQSYLANEFNESKENLAVGNQVSVNVQVLEMDADNGFILVKFTPFSTLWACQLHE</sequence>
<organism evidence="2 3">
    <name type="scientific">Shewanella electrodiphila</name>
    <dbReference type="NCBI Taxonomy" id="934143"/>
    <lineage>
        <taxon>Bacteria</taxon>
        <taxon>Pseudomonadati</taxon>
        <taxon>Pseudomonadota</taxon>
        <taxon>Gammaproteobacteria</taxon>
        <taxon>Alteromonadales</taxon>
        <taxon>Shewanellaceae</taxon>
        <taxon>Shewanella</taxon>
    </lineage>
</organism>
<gene>
    <name evidence="2" type="ORF">L2737_14780</name>
</gene>
<dbReference type="Proteomes" id="UP001202134">
    <property type="component" value="Unassembled WGS sequence"/>
</dbReference>
<dbReference type="RefSeq" id="WP_248956220.1">
    <property type="nucleotide sequence ID" value="NZ_JAKIKU010000008.1"/>
</dbReference>
<dbReference type="EMBL" id="JAKIKU010000008">
    <property type="protein sequence ID" value="MCL1046575.1"/>
    <property type="molecule type" value="Genomic_DNA"/>
</dbReference>
<evidence type="ECO:0000256" key="1">
    <source>
        <dbReference type="SAM" id="Phobius"/>
    </source>
</evidence>
<reference evidence="2 3" key="1">
    <citation type="submission" date="2022-01" db="EMBL/GenBank/DDBJ databases">
        <title>Whole genome-based taxonomy of the Shewanellaceae.</title>
        <authorList>
            <person name="Martin-Rodriguez A.J."/>
        </authorList>
    </citation>
    <scope>NUCLEOTIDE SEQUENCE [LARGE SCALE GENOMIC DNA]</scope>
    <source>
        <strain evidence="2 3">DSM 24955</strain>
    </source>
</reference>
<comment type="caution">
    <text evidence="2">The sequence shown here is derived from an EMBL/GenBank/DDBJ whole genome shotgun (WGS) entry which is preliminary data.</text>
</comment>
<keyword evidence="3" id="KW-1185">Reference proteome</keyword>
<keyword evidence="1" id="KW-0472">Membrane</keyword>
<proteinExistence type="predicted"/>